<reference evidence="1 2" key="1">
    <citation type="journal article" date="2013" name="Genome Announc.">
        <title>Complete Genome Sequence of the Thermophilic and Facultatively Chemolithoautotrophic Sulfate Reducer Archaeoglobus sulfaticallidus Strain PM70-1T.</title>
        <authorList>
            <person name="Stokke R."/>
            <person name="Hocking W.P."/>
            <person name="Steinsbu B.O."/>
            <person name="Steen I.H."/>
        </authorList>
    </citation>
    <scope>NUCLEOTIDE SEQUENCE [LARGE SCALE GENOMIC DNA]</scope>
    <source>
        <strain evidence="1">PM70-1</strain>
    </source>
</reference>
<dbReference type="HOGENOM" id="CLU_2152480_0_0_2"/>
<dbReference type="AlphaFoldDB" id="N0BCH9"/>
<gene>
    <name evidence="1" type="ORF">Asulf_01328</name>
</gene>
<dbReference type="EMBL" id="CP005290">
    <property type="protein sequence ID" value="AGK61319.1"/>
    <property type="molecule type" value="Genomic_DNA"/>
</dbReference>
<sequence>MFELIMNELEEFISTWKGIIDEIKNSSVGIDGKEASVIWLHFRSNETFLKIRMNRIRYENSFLRIQLLESELAAALAVAVSKFKLHHRGILARIFGGILTSWRPDIKEQKL</sequence>
<evidence type="ECO:0000313" key="2">
    <source>
        <dbReference type="Proteomes" id="UP000013307"/>
    </source>
</evidence>
<keyword evidence="2" id="KW-1185">Reference proteome</keyword>
<evidence type="ECO:0000313" key="1">
    <source>
        <dbReference type="EMBL" id="AGK61319.1"/>
    </source>
</evidence>
<name>N0BCH9_9EURY</name>
<proteinExistence type="predicted"/>
<organism evidence="1 2">
    <name type="scientific">Archaeoglobus sulfaticallidus PM70-1</name>
    <dbReference type="NCBI Taxonomy" id="387631"/>
    <lineage>
        <taxon>Archaea</taxon>
        <taxon>Methanobacteriati</taxon>
        <taxon>Methanobacteriota</taxon>
        <taxon>Archaeoglobi</taxon>
        <taxon>Archaeoglobales</taxon>
        <taxon>Archaeoglobaceae</taxon>
        <taxon>Archaeoglobus</taxon>
    </lineage>
</organism>
<dbReference type="KEGG" id="ast:Asulf_01328"/>
<accession>N0BCH9</accession>
<dbReference type="Proteomes" id="UP000013307">
    <property type="component" value="Chromosome"/>
</dbReference>
<protein>
    <submittedName>
        <fullName evidence="1">Uncharacterized protein</fullName>
    </submittedName>
</protein>